<dbReference type="CDD" id="cd09030">
    <property type="entry name" value="DUF1425"/>
    <property type="match status" value="1"/>
</dbReference>
<dbReference type="InterPro" id="IPR010824">
    <property type="entry name" value="DUF1425"/>
</dbReference>
<name>A0A2P8EVX6_9GAMM</name>
<evidence type="ECO:0000313" key="1">
    <source>
        <dbReference type="EMBL" id="PSL13627.1"/>
    </source>
</evidence>
<gene>
    <name evidence="1" type="ORF">CLV44_11135</name>
</gene>
<reference evidence="1 2" key="1">
    <citation type="submission" date="2018-03" db="EMBL/GenBank/DDBJ databases">
        <title>Genomic Encyclopedia of Archaeal and Bacterial Type Strains, Phase II (KMG-II): from individual species to whole genera.</title>
        <authorList>
            <person name="Goeker M."/>
        </authorList>
    </citation>
    <scope>NUCLEOTIDE SEQUENCE [LARGE SCALE GENOMIC DNA]</scope>
    <source>
        <strain evidence="1 2">DSM 17586</strain>
    </source>
</reference>
<protein>
    <submittedName>
        <fullName evidence="1">Uncharacterized protein YcfL</fullName>
    </submittedName>
</protein>
<dbReference type="AlphaFoldDB" id="A0A2P8EVX6"/>
<dbReference type="Gene3D" id="2.60.40.3230">
    <property type="match status" value="1"/>
</dbReference>
<dbReference type="Proteomes" id="UP000242133">
    <property type="component" value="Unassembled WGS sequence"/>
</dbReference>
<organism evidence="1 2">
    <name type="scientific">Marinobacterium halophilum</name>
    <dbReference type="NCBI Taxonomy" id="267374"/>
    <lineage>
        <taxon>Bacteria</taxon>
        <taxon>Pseudomonadati</taxon>
        <taxon>Pseudomonadota</taxon>
        <taxon>Gammaproteobacteria</taxon>
        <taxon>Oceanospirillales</taxon>
        <taxon>Oceanospirillaceae</taxon>
        <taxon>Marinobacterium</taxon>
    </lineage>
</organism>
<dbReference type="OrthoDB" id="5616034at2"/>
<sequence>MQIRIGVLATAALALWGCQTQPQQPTQYPQLQIGPRAQSYLQIEAVQEGYASSNLLRAGVRLYNRSSQEQTLRYRFSWFDANGFELKGMAGRWEQQPLRPAEPVMIDRVAPSPKAVSYRIQLFDPRTPVANSTQGIDG</sequence>
<keyword evidence="2" id="KW-1185">Reference proteome</keyword>
<accession>A0A2P8EVX6</accession>
<proteinExistence type="predicted"/>
<dbReference type="RefSeq" id="WP_106591775.1">
    <property type="nucleotide sequence ID" value="NZ_PYGI01000011.1"/>
</dbReference>
<evidence type="ECO:0000313" key="2">
    <source>
        <dbReference type="Proteomes" id="UP000242133"/>
    </source>
</evidence>
<dbReference type="InterPro" id="IPR038483">
    <property type="entry name" value="YcfL-like_sf"/>
</dbReference>
<comment type="caution">
    <text evidence="1">The sequence shown here is derived from an EMBL/GenBank/DDBJ whole genome shotgun (WGS) entry which is preliminary data.</text>
</comment>
<dbReference type="EMBL" id="PYGI01000011">
    <property type="protein sequence ID" value="PSL13627.1"/>
    <property type="molecule type" value="Genomic_DNA"/>
</dbReference>
<dbReference type="Pfam" id="PF07233">
    <property type="entry name" value="DUF1425"/>
    <property type="match status" value="1"/>
</dbReference>